<organism evidence="2 3">
    <name type="scientific">Petrolisthes cinctipes</name>
    <name type="common">Flat porcelain crab</name>
    <dbReference type="NCBI Taxonomy" id="88211"/>
    <lineage>
        <taxon>Eukaryota</taxon>
        <taxon>Metazoa</taxon>
        <taxon>Ecdysozoa</taxon>
        <taxon>Arthropoda</taxon>
        <taxon>Crustacea</taxon>
        <taxon>Multicrustacea</taxon>
        <taxon>Malacostraca</taxon>
        <taxon>Eumalacostraca</taxon>
        <taxon>Eucarida</taxon>
        <taxon>Decapoda</taxon>
        <taxon>Pleocyemata</taxon>
        <taxon>Anomura</taxon>
        <taxon>Galatheoidea</taxon>
        <taxon>Porcellanidae</taxon>
        <taxon>Petrolisthes</taxon>
    </lineage>
</organism>
<dbReference type="EMBL" id="JAWQEG010005147">
    <property type="protein sequence ID" value="KAK3858989.1"/>
    <property type="molecule type" value="Genomic_DNA"/>
</dbReference>
<sequence length="239" mass="27375">MCLLKKNRKYTCEKCCSSKYFDEEWEKEAREAQQAIVNQSASKQNANQPRPIHQNQVDLSPPSPSLASHAAHSTTPDRARPSAKTVEIPELWSTPADIDFSNTPPGLEWNTLQYQDRDHKTRPTHTKQENDLQKNQDLQLIIPHINYCSQLWAPNKQNYIMKLEGVATDTFKRELDKFLGCHPRPTRNSGIGYTSSRPAGWQQPPTPTSYYLQVQHSEGWRRRRGLASEIIEGAALPWP</sequence>
<proteinExistence type="predicted"/>
<reference evidence="2" key="1">
    <citation type="submission" date="2023-10" db="EMBL/GenBank/DDBJ databases">
        <title>Genome assemblies of two species of porcelain crab, Petrolisthes cinctipes and Petrolisthes manimaculis (Anomura: Porcellanidae).</title>
        <authorList>
            <person name="Angst P."/>
        </authorList>
    </citation>
    <scope>NUCLEOTIDE SEQUENCE</scope>
    <source>
        <strain evidence="2">PB745_01</strain>
        <tissue evidence="2">Gill</tissue>
    </source>
</reference>
<evidence type="ECO:0000313" key="2">
    <source>
        <dbReference type="EMBL" id="KAK3858989.1"/>
    </source>
</evidence>
<keyword evidence="3" id="KW-1185">Reference proteome</keyword>
<feature type="compositionally biased region" description="Low complexity" evidence="1">
    <location>
        <begin position="65"/>
        <end position="74"/>
    </location>
</feature>
<feature type="region of interest" description="Disordered" evidence="1">
    <location>
        <begin position="27"/>
        <end position="88"/>
    </location>
</feature>
<gene>
    <name evidence="2" type="ORF">Pcinc_034852</name>
</gene>
<dbReference type="Proteomes" id="UP001286313">
    <property type="component" value="Unassembled WGS sequence"/>
</dbReference>
<evidence type="ECO:0000313" key="3">
    <source>
        <dbReference type="Proteomes" id="UP001286313"/>
    </source>
</evidence>
<comment type="caution">
    <text evidence="2">The sequence shown here is derived from an EMBL/GenBank/DDBJ whole genome shotgun (WGS) entry which is preliminary data.</text>
</comment>
<accession>A0AAE1ENU9</accession>
<evidence type="ECO:0000256" key="1">
    <source>
        <dbReference type="SAM" id="MobiDB-lite"/>
    </source>
</evidence>
<dbReference type="AlphaFoldDB" id="A0AAE1ENU9"/>
<feature type="compositionally biased region" description="Polar residues" evidence="1">
    <location>
        <begin position="35"/>
        <end position="58"/>
    </location>
</feature>
<protein>
    <submittedName>
        <fullName evidence="2">Uncharacterized protein</fullName>
    </submittedName>
</protein>
<name>A0AAE1ENU9_PETCI</name>